<dbReference type="Gene3D" id="3.40.710.10">
    <property type="entry name" value="DD-peptidase/beta-lactamase superfamily"/>
    <property type="match status" value="1"/>
</dbReference>
<dbReference type="InterPro" id="IPR050515">
    <property type="entry name" value="Beta-lactam/transpept"/>
</dbReference>
<feature type="domain" description="Penicillin binding protein A dimerisation" evidence="2">
    <location>
        <begin position="52"/>
        <end position="134"/>
    </location>
</feature>
<dbReference type="SUPFAM" id="SSF56601">
    <property type="entry name" value="beta-lactamase/transpeptidase-like"/>
    <property type="match status" value="1"/>
</dbReference>
<accession>A0ABS5TWH0</accession>
<keyword evidence="4" id="KW-1185">Reference proteome</keyword>
<dbReference type="InterPro" id="IPR001460">
    <property type="entry name" value="PCN-bd_Tpept"/>
</dbReference>
<evidence type="ECO:0000313" key="3">
    <source>
        <dbReference type="EMBL" id="MBT0993459.1"/>
    </source>
</evidence>
<dbReference type="InterPro" id="IPR054120">
    <property type="entry name" value="PBPA_dimer"/>
</dbReference>
<dbReference type="PANTHER" id="PTHR30627">
    <property type="entry name" value="PEPTIDOGLYCAN D,D-TRANSPEPTIDASE"/>
    <property type="match status" value="1"/>
</dbReference>
<dbReference type="Proteomes" id="UP000722125">
    <property type="component" value="Unassembled WGS sequence"/>
</dbReference>
<dbReference type="Pfam" id="PF21922">
    <property type="entry name" value="PBP_dimer_2"/>
    <property type="match status" value="1"/>
</dbReference>
<organism evidence="3 4">
    <name type="scientific">Cellulomonas fulva</name>
    <dbReference type="NCBI Taxonomy" id="2835530"/>
    <lineage>
        <taxon>Bacteria</taxon>
        <taxon>Bacillati</taxon>
        <taxon>Actinomycetota</taxon>
        <taxon>Actinomycetes</taxon>
        <taxon>Micrococcales</taxon>
        <taxon>Cellulomonadaceae</taxon>
        <taxon>Cellulomonas</taxon>
    </lineage>
</organism>
<dbReference type="InterPro" id="IPR012338">
    <property type="entry name" value="Beta-lactam/transpept-like"/>
</dbReference>
<evidence type="ECO:0000313" key="4">
    <source>
        <dbReference type="Proteomes" id="UP000722125"/>
    </source>
</evidence>
<proteinExistence type="predicted"/>
<sequence>MNTPLRRLATVMLVMFLVLMGSATSVQYLQAESLNTDSRNVRTLYREYGNARGPIVVADDSVAQSVKVDDPFGYQREYSDGDLYSAVTGFYSIVHGSTQLEHAANDQLTGRSDQLFFSRVRDLITGRKPEGAAVETTILPAAQQAARDGLGDQQGAVVAIEPSTGRILALVSTPGFDPNDLASHTSSEANAAYAELAAADGNPLRSNATLETYPPGSTFKLVTAAAALESGQYDEESELPAPVRLDLPQTSATIGNFGGGGCGSDPITLANALRVSCNTSFAQLGMDLGDDALREQAERFGFDDASLTIPMAVAESRFPADPNAPQTAQSAIGQFDVQATPLQMAMVSAAIANGGKLMRPYVVDSVRAANLSVVSETQPELLSTAVSPGTAAQLTDMMLGVVESGSGTAAQISGVQVAGKTGTAQTSDGAAPHAWFTSFAPADDPQVAVAVIVEHGGALGSEATGGQVAAPIARAVIQAVLGS</sequence>
<name>A0ABS5TWH0_9CELL</name>
<evidence type="ECO:0000259" key="2">
    <source>
        <dbReference type="Pfam" id="PF21922"/>
    </source>
</evidence>
<protein>
    <submittedName>
        <fullName evidence="3">Penicillin-binding protein 2</fullName>
    </submittedName>
</protein>
<dbReference type="PANTHER" id="PTHR30627:SF24">
    <property type="entry name" value="PENICILLIN-BINDING PROTEIN 4B"/>
    <property type="match status" value="1"/>
</dbReference>
<dbReference type="EMBL" id="JAHBOH010000001">
    <property type="protein sequence ID" value="MBT0993459.1"/>
    <property type="molecule type" value="Genomic_DNA"/>
</dbReference>
<comment type="caution">
    <text evidence="3">The sequence shown here is derived from an EMBL/GenBank/DDBJ whole genome shotgun (WGS) entry which is preliminary data.</text>
</comment>
<dbReference type="RefSeq" id="WP_214347019.1">
    <property type="nucleotide sequence ID" value="NZ_JAHBOH010000001.1"/>
</dbReference>
<gene>
    <name evidence="3" type="ORF">KIN34_04060</name>
</gene>
<feature type="domain" description="Penicillin-binding protein transpeptidase" evidence="1">
    <location>
        <begin position="155"/>
        <end position="477"/>
    </location>
</feature>
<dbReference type="Pfam" id="PF00905">
    <property type="entry name" value="Transpeptidase"/>
    <property type="match status" value="1"/>
</dbReference>
<evidence type="ECO:0000259" key="1">
    <source>
        <dbReference type="Pfam" id="PF00905"/>
    </source>
</evidence>
<reference evidence="3 4" key="1">
    <citation type="submission" date="2021-05" db="EMBL/GenBank/DDBJ databases">
        <title>Description of Cellulomonas sp. DKR-3 sp. nov.</title>
        <authorList>
            <person name="Dahal R.H."/>
            <person name="Chaudhary D.K."/>
        </authorList>
    </citation>
    <scope>NUCLEOTIDE SEQUENCE [LARGE SCALE GENOMIC DNA]</scope>
    <source>
        <strain evidence="3 4">DKR-3</strain>
    </source>
</reference>
<dbReference type="Gene3D" id="3.90.1310.10">
    <property type="entry name" value="Penicillin-binding protein 2a (Domain 2)"/>
    <property type="match status" value="1"/>
</dbReference>